<keyword evidence="1" id="KW-0479">Metal-binding</keyword>
<keyword evidence="4" id="KW-0808">Transferase</keyword>
<comment type="caution">
    <text evidence="4">The sequence shown here is derived from an EMBL/GenBank/DDBJ whole genome shotgun (WGS) entry which is preliminary data.</text>
</comment>
<dbReference type="GO" id="GO:0016301">
    <property type="term" value="F:kinase activity"/>
    <property type="evidence" value="ECO:0007669"/>
    <property type="project" value="UniProtKB-KW"/>
</dbReference>
<feature type="non-terminal residue" evidence="4">
    <location>
        <position position="485"/>
    </location>
</feature>
<feature type="region of interest" description="Disordered" evidence="2">
    <location>
        <begin position="67"/>
        <end position="112"/>
    </location>
</feature>
<dbReference type="AlphaFoldDB" id="A0A7J6KN58"/>
<feature type="region of interest" description="Disordered" evidence="2">
    <location>
        <begin position="427"/>
        <end position="474"/>
    </location>
</feature>
<evidence type="ECO:0000256" key="2">
    <source>
        <dbReference type="SAM" id="MobiDB-lite"/>
    </source>
</evidence>
<dbReference type="PROSITE" id="PS50158">
    <property type="entry name" value="ZF_CCHC"/>
    <property type="match status" value="1"/>
</dbReference>
<evidence type="ECO:0000259" key="3">
    <source>
        <dbReference type="PROSITE" id="PS50158"/>
    </source>
</evidence>
<dbReference type="EMBL" id="JAAPAO010001915">
    <property type="protein sequence ID" value="KAF4648578.1"/>
    <property type="molecule type" value="Genomic_DNA"/>
</dbReference>
<keyword evidence="4" id="KW-0418">Kinase</keyword>
<proteinExistence type="predicted"/>
<feature type="compositionally biased region" description="Pro residues" evidence="2">
    <location>
        <begin position="78"/>
        <end position="90"/>
    </location>
</feature>
<feature type="non-terminal residue" evidence="4">
    <location>
        <position position="1"/>
    </location>
</feature>
<sequence>TEKRCPLDDSEIRAFWFSSLTVDCQEDILKAPRNEVRTFPLMCERSRGFYDSQFKSSSLGKRVNIVQATPSNSGGPTTSPPPAPQPPAPRPASRTLPTTRFPTDPSAARPDDSCSDPALFCLDFLRRFRCQRCLSHAHGTSLCPEVQVAFLHLRCPQCGVHHDRPVSNPSAHCAGVQCHRCGASGHLGRACPCPEPRKRPRTSAEAPPTAGAYAVLNGSSTIPSRLQLLDVLISPCVDGPMTTSCSARGLLDSGCEVALVSAAELERWQRAGVSVSLLPDETTLIPFDGAQRHKVLGRGTVRLSLEDDTSIDLVIRVAPQLSYPLILPLHVLRLAGGAVWIITDDDSGKGDSLFIRPNLRGLWQHVIDPGQDLQKLDLRTCTTDSLDGPFGVNSVGLEASGAPDEEILDDYFDVPRQSDELLPVALVPDRSAPDGRPSVSVPWRSQERPKLNYTQAKARDASVQRRLDPEQRQQYQTCVDSLIDE</sequence>
<keyword evidence="1" id="KW-0863">Zinc-finger</keyword>
<dbReference type="GO" id="GO:0008270">
    <property type="term" value="F:zinc ion binding"/>
    <property type="evidence" value="ECO:0007669"/>
    <property type="project" value="UniProtKB-KW"/>
</dbReference>
<feature type="compositionally biased region" description="Basic and acidic residues" evidence="2">
    <location>
        <begin position="457"/>
        <end position="471"/>
    </location>
</feature>
<evidence type="ECO:0000256" key="1">
    <source>
        <dbReference type="PROSITE-ProRule" id="PRU00047"/>
    </source>
</evidence>
<keyword evidence="1" id="KW-0862">Zinc</keyword>
<dbReference type="Proteomes" id="UP000591131">
    <property type="component" value="Unassembled WGS sequence"/>
</dbReference>
<dbReference type="InterPro" id="IPR001878">
    <property type="entry name" value="Znf_CCHC"/>
</dbReference>
<dbReference type="OrthoDB" id="10413757at2759"/>
<dbReference type="GO" id="GO:0003676">
    <property type="term" value="F:nucleic acid binding"/>
    <property type="evidence" value="ECO:0007669"/>
    <property type="project" value="InterPro"/>
</dbReference>
<protein>
    <submittedName>
        <fullName evidence="4">Casein kinase I isoform delta</fullName>
    </submittedName>
</protein>
<dbReference type="Gene3D" id="4.10.60.10">
    <property type="entry name" value="Zinc finger, CCHC-type"/>
    <property type="match status" value="1"/>
</dbReference>
<gene>
    <name evidence="4" type="primary">CSNK1D_1</name>
    <name evidence="4" type="ORF">FOL47_003055</name>
</gene>
<organism evidence="4 5">
    <name type="scientific">Perkinsus chesapeaki</name>
    <name type="common">Clam parasite</name>
    <name type="synonym">Perkinsus andrewsi</name>
    <dbReference type="NCBI Taxonomy" id="330153"/>
    <lineage>
        <taxon>Eukaryota</taxon>
        <taxon>Sar</taxon>
        <taxon>Alveolata</taxon>
        <taxon>Perkinsozoa</taxon>
        <taxon>Perkinsea</taxon>
        <taxon>Perkinsida</taxon>
        <taxon>Perkinsidae</taxon>
        <taxon>Perkinsus</taxon>
    </lineage>
</organism>
<feature type="domain" description="CCHC-type" evidence="3">
    <location>
        <begin position="178"/>
        <end position="192"/>
    </location>
</feature>
<accession>A0A7J6KN58</accession>
<evidence type="ECO:0000313" key="5">
    <source>
        <dbReference type="Proteomes" id="UP000591131"/>
    </source>
</evidence>
<feature type="compositionally biased region" description="Low complexity" evidence="2">
    <location>
        <begin position="68"/>
        <end position="77"/>
    </location>
</feature>
<keyword evidence="5" id="KW-1185">Reference proteome</keyword>
<evidence type="ECO:0000313" key="4">
    <source>
        <dbReference type="EMBL" id="KAF4648578.1"/>
    </source>
</evidence>
<reference evidence="4 5" key="1">
    <citation type="submission" date="2020-04" db="EMBL/GenBank/DDBJ databases">
        <title>Perkinsus chesapeaki whole genome sequence.</title>
        <authorList>
            <person name="Bogema D.R."/>
        </authorList>
    </citation>
    <scope>NUCLEOTIDE SEQUENCE [LARGE SCALE GENOMIC DNA]</scope>
    <source>
        <strain evidence="4">ATCC PRA-425</strain>
    </source>
</reference>
<name>A0A7J6KN58_PERCH</name>